<organism evidence="1 2">
    <name type="scientific">Clohesyomyces aquaticus</name>
    <dbReference type="NCBI Taxonomy" id="1231657"/>
    <lineage>
        <taxon>Eukaryota</taxon>
        <taxon>Fungi</taxon>
        <taxon>Dikarya</taxon>
        <taxon>Ascomycota</taxon>
        <taxon>Pezizomycotina</taxon>
        <taxon>Dothideomycetes</taxon>
        <taxon>Pleosporomycetidae</taxon>
        <taxon>Pleosporales</taxon>
        <taxon>Lindgomycetaceae</taxon>
        <taxon>Clohesyomyces</taxon>
    </lineage>
</organism>
<comment type="caution">
    <text evidence="1">The sequence shown here is derived from an EMBL/GenBank/DDBJ whole genome shotgun (WGS) entry which is preliminary data.</text>
</comment>
<gene>
    <name evidence="1" type="ORF">BCR34DRAFT_344926</name>
</gene>
<reference evidence="1 2" key="1">
    <citation type="submission" date="2016-07" db="EMBL/GenBank/DDBJ databases">
        <title>Pervasive Adenine N6-methylation of Active Genes in Fungi.</title>
        <authorList>
            <consortium name="DOE Joint Genome Institute"/>
            <person name="Mondo S.J."/>
            <person name="Dannebaum R.O."/>
            <person name="Kuo R.C."/>
            <person name="Labutti K."/>
            <person name="Haridas S."/>
            <person name="Kuo A."/>
            <person name="Salamov A."/>
            <person name="Ahrendt S.R."/>
            <person name="Lipzen A."/>
            <person name="Sullivan W."/>
            <person name="Andreopoulos W.B."/>
            <person name="Clum A."/>
            <person name="Lindquist E."/>
            <person name="Daum C."/>
            <person name="Ramamoorthy G.K."/>
            <person name="Gryganskyi A."/>
            <person name="Culley D."/>
            <person name="Magnuson J.K."/>
            <person name="James T.Y."/>
            <person name="O'Malley M.A."/>
            <person name="Stajich J.E."/>
            <person name="Spatafora J.W."/>
            <person name="Visel A."/>
            <person name="Grigoriev I.V."/>
        </authorList>
    </citation>
    <scope>NUCLEOTIDE SEQUENCE [LARGE SCALE GENOMIC DNA]</scope>
    <source>
        <strain evidence="1 2">CBS 115471</strain>
    </source>
</reference>
<protein>
    <submittedName>
        <fullName evidence="1">Uncharacterized protein</fullName>
    </submittedName>
</protein>
<dbReference type="AlphaFoldDB" id="A0A1Y1ZK59"/>
<dbReference type="EMBL" id="MCFA01000070">
    <property type="protein sequence ID" value="ORY10650.1"/>
    <property type="molecule type" value="Genomic_DNA"/>
</dbReference>
<accession>A0A1Y1ZK59</accession>
<sequence>MVNTNFPIFPKSILHLQVTSFECFSRHIVFCVFLKVISSIACCDAGVPLGLVIIPFSTSCHATDRSQQYYSTMASAIMLKFFVGYVGGLSNQDALFFRGKVEVSTCRWDAGVARNLRSCIDRE</sequence>
<evidence type="ECO:0000313" key="1">
    <source>
        <dbReference type="EMBL" id="ORY10650.1"/>
    </source>
</evidence>
<name>A0A1Y1ZK59_9PLEO</name>
<proteinExistence type="predicted"/>
<evidence type="ECO:0000313" key="2">
    <source>
        <dbReference type="Proteomes" id="UP000193144"/>
    </source>
</evidence>
<keyword evidence="2" id="KW-1185">Reference proteome</keyword>
<dbReference type="Proteomes" id="UP000193144">
    <property type="component" value="Unassembled WGS sequence"/>
</dbReference>